<keyword evidence="3" id="KW-0862">Zinc</keyword>
<dbReference type="OrthoDB" id="6407410at2759"/>
<keyword evidence="2" id="KW-0479">Metal-binding</keyword>
<sequence length="159" mass="18238">MSKNFTGQHGKAYLVQHVVNTYTSAEADDREMRTGKHTVRDLFCRVCHNMVGWKYDFAYETSEKYKEGKCILEREMIEEQPEVKRDQQKPPRIVEVMREVISDTSFIIEPTVFHALPLPLPLPSSVPTHLFKAGPICTRIFWSYDLHSTGSASPAAHAR</sequence>
<dbReference type="InterPro" id="IPR004910">
    <property type="entry name" value="Yippee/Mis18/Cereblon"/>
</dbReference>
<dbReference type="Proteomes" id="UP000279236">
    <property type="component" value="Unassembled WGS sequence"/>
</dbReference>
<organism evidence="6 7">
    <name type="scientific">Apiotrichum porosum</name>
    <dbReference type="NCBI Taxonomy" id="105984"/>
    <lineage>
        <taxon>Eukaryota</taxon>
        <taxon>Fungi</taxon>
        <taxon>Dikarya</taxon>
        <taxon>Basidiomycota</taxon>
        <taxon>Agaricomycotina</taxon>
        <taxon>Tremellomycetes</taxon>
        <taxon>Trichosporonales</taxon>
        <taxon>Trichosporonaceae</taxon>
        <taxon>Apiotrichum</taxon>
    </lineage>
</organism>
<evidence type="ECO:0000256" key="1">
    <source>
        <dbReference type="ARBA" id="ARBA00005613"/>
    </source>
</evidence>
<keyword evidence="7" id="KW-1185">Reference proteome</keyword>
<dbReference type="STRING" id="105984.A0A427XLJ8"/>
<dbReference type="GeneID" id="39593878"/>
<name>A0A427XLJ8_9TREE</name>
<dbReference type="InterPro" id="IPR039058">
    <property type="entry name" value="Yippee_fam"/>
</dbReference>
<evidence type="ECO:0000256" key="3">
    <source>
        <dbReference type="ARBA" id="ARBA00022833"/>
    </source>
</evidence>
<evidence type="ECO:0000256" key="4">
    <source>
        <dbReference type="RuleBase" id="RU110713"/>
    </source>
</evidence>
<evidence type="ECO:0000313" key="6">
    <source>
        <dbReference type="EMBL" id="RSH79683.1"/>
    </source>
</evidence>
<dbReference type="Pfam" id="PF03226">
    <property type="entry name" value="Yippee-Mis18"/>
    <property type="match status" value="1"/>
</dbReference>
<evidence type="ECO:0000259" key="5">
    <source>
        <dbReference type="PROSITE" id="PS51792"/>
    </source>
</evidence>
<evidence type="ECO:0000256" key="2">
    <source>
        <dbReference type="ARBA" id="ARBA00022723"/>
    </source>
</evidence>
<protein>
    <recommendedName>
        <fullName evidence="4">Protein yippee-like</fullName>
    </recommendedName>
</protein>
<gene>
    <name evidence="6" type="ORF">EHS24_009335</name>
</gene>
<dbReference type="PANTHER" id="PTHR13848">
    <property type="entry name" value="PROTEIN YIPPEE-LIKE CG15309-RELATED"/>
    <property type="match status" value="1"/>
</dbReference>
<dbReference type="EMBL" id="RSCE01000009">
    <property type="protein sequence ID" value="RSH79683.1"/>
    <property type="molecule type" value="Genomic_DNA"/>
</dbReference>
<dbReference type="InterPro" id="IPR034751">
    <property type="entry name" value="Yippee"/>
</dbReference>
<comment type="caution">
    <text evidence="6">The sequence shown here is derived from an EMBL/GenBank/DDBJ whole genome shotgun (WGS) entry which is preliminary data.</text>
</comment>
<dbReference type="GO" id="GO:0046872">
    <property type="term" value="F:metal ion binding"/>
    <property type="evidence" value="ECO:0007669"/>
    <property type="project" value="UniProtKB-KW"/>
</dbReference>
<proteinExistence type="inferred from homology"/>
<reference evidence="6 7" key="1">
    <citation type="submission" date="2018-11" db="EMBL/GenBank/DDBJ databases">
        <title>Genome sequence of Apiotrichum porosum DSM 27194.</title>
        <authorList>
            <person name="Aliyu H."/>
            <person name="Gorte O."/>
            <person name="Ochsenreither K."/>
        </authorList>
    </citation>
    <scope>NUCLEOTIDE SEQUENCE [LARGE SCALE GENOMIC DNA]</scope>
    <source>
        <strain evidence="6 7">DSM 27194</strain>
    </source>
</reference>
<evidence type="ECO:0000313" key="7">
    <source>
        <dbReference type="Proteomes" id="UP000279236"/>
    </source>
</evidence>
<comment type="similarity">
    <text evidence="1 4">Belongs to the yippee family.</text>
</comment>
<dbReference type="PROSITE" id="PS51792">
    <property type="entry name" value="YIPPEE"/>
    <property type="match status" value="1"/>
</dbReference>
<feature type="domain" description="Yippee" evidence="5">
    <location>
        <begin position="1"/>
        <end position="81"/>
    </location>
</feature>
<accession>A0A427XLJ8</accession>
<dbReference type="AlphaFoldDB" id="A0A427XLJ8"/>
<dbReference type="RefSeq" id="XP_028474792.1">
    <property type="nucleotide sequence ID" value="XM_028624624.1"/>
</dbReference>